<keyword evidence="4" id="KW-1185">Reference proteome</keyword>
<dbReference type="PANTHER" id="PTHR43283">
    <property type="entry name" value="BETA-LACTAMASE-RELATED"/>
    <property type="match status" value="1"/>
</dbReference>
<feature type="signal peptide" evidence="1">
    <location>
        <begin position="1"/>
        <end position="27"/>
    </location>
</feature>
<name>A0A157ZHI3_9BURK</name>
<dbReference type="InterPro" id="IPR001466">
    <property type="entry name" value="Beta-lactam-related"/>
</dbReference>
<dbReference type="SUPFAM" id="SSF56601">
    <property type="entry name" value="beta-lactamase/transpeptidase-like"/>
    <property type="match status" value="1"/>
</dbReference>
<evidence type="ECO:0000256" key="1">
    <source>
        <dbReference type="SAM" id="SignalP"/>
    </source>
</evidence>
<gene>
    <name evidence="3" type="ORF">AWB79_00910</name>
</gene>
<proteinExistence type="predicted"/>
<dbReference type="PANTHER" id="PTHR43283:SF7">
    <property type="entry name" value="BETA-LACTAMASE-RELATED DOMAIN-CONTAINING PROTEIN"/>
    <property type="match status" value="1"/>
</dbReference>
<comment type="caution">
    <text evidence="3">The sequence shown here is derived from an EMBL/GenBank/DDBJ whole genome shotgun (WGS) entry which is preliminary data.</text>
</comment>
<reference evidence="3" key="1">
    <citation type="submission" date="2016-01" db="EMBL/GenBank/DDBJ databases">
        <authorList>
            <person name="Peeters C."/>
        </authorList>
    </citation>
    <scope>NUCLEOTIDE SEQUENCE</scope>
    <source>
        <strain evidence="3">LMG 29322</strain>
    </source>
</reference>
<dbReference type="InterPro" id="IPR050789">
    <property type="entry name" value="Diverse_Enzym_Activities"/>
</dbReference>
<evidence type="ECO:0000259" key="2">
    <source>
        <dbReference type="Pfam" id="PF00144"/>
    </source>
</evidence>
<accession>A0A157ZHI3</accession>
<organism evidence="3 4">
    <name type="scientific">Caballeronia hypogeia</name>
    <dbReference type="NCBI Taxonomy" id="1777140"/>
    <lineage>
        <taxon>Bacteria</taxon>
        <taxon>Pseudomonadati</taxon>
        <taxon>Pseudomonadota</taxon>
        <taxon>Betaproteobacteria</taxon>
        <taxon>Burkholderiales</taxon>
        <taxon>Burkholderiaceae</taxon>
        <taxon>Caballeronia</taxon>
    </lineage>
</organism>
<dbReference type="STRING" id="1777140.AWB79_00910"/>
<keyword evidence="1" id="KW-0732">Signal</keyword>
<evidence type="ECO:0000313" key="3">
    <source>
        <dbReference type="EMBL" id="SAK44971.1"/>
    </source>
</evidence>
<evidence type="ECO:0000313" key="4">
    <source>
        <dbReference type="Proteomes" id="UP000054851"/>
    </source>
</evidence>
<dbReference type="Gene3D" id="3.40.710.10">
    <property type="entry name" value="DD-peptidase/beta-lactamase superfamily"/>
    <property type="match status" value="1"/>
</dbReference>
<sequence>MKPRMLLKCITPAVVAISLASAHAAQAAPLNETGLTQASPEDAGVDSRELVRLSQWIREQKLEVYSLLVVKDGKLIFERYGAGVSRDSNFELYSVTKSVTSMVAGILIGQGKIGLDDSVATKLAAWRPDLRADFADKRKVELKHVLSMSSGLHYDFKPKDDPIYYAAPDRLKLAAETNPKAAPGSEFEYTDINPILAAAMLSAAAHEPVEQYAQANLFAPLGMKHAMWTRADRSGLVSAGWGLRLRAVDMAKIGMLVLDHGRWQGRQIVPEPWIAQMTSPGVAPYFGYYWWINNVVQNEPEFDAMGFKGQFITVLPERNTVIVMTSVMSVDGGLRDAKNLQIFRQMVNNYVIPALDNADHARPSKERSAALRRELDISARTRGIPGTQVDPADRPRL</sequence>
<protein>
    <submittedName>
        <fullName evidence="3">Beta-lactamase</fullName>
    </submittedName>
</protein>
<feature type="chain" id="PRO_5007619444" evidence="1">
    <location>
        <begin position="28"/>
        <end position="397"/>
    </location>
</feature>
<dbReference type="AlphaFoldDB" id="A0A157ZHI3"/>
<dbReference type="InterPro" id="IPR012338">
    <property type="entry name" value="Beta-lactam/transpept-like"/>
</dbReference>
<dbReference type="RefSeq" id="WP_232470820.1">
    <property type="nucleotide sequence ID" value="NZ_FCOA02000002.1"/>
</dbReference>
<dbReference type="Proteomes" id="UP000054851">
    <property type="component" value="Unassembled WGS sequence"/>
</dbReference>
<feature type="domain" description="Beta-lactamase-related" evidence="2">
    <location>
        <begin position="61"/>
        <end position="326"/>
    </location>
</feature>
<dbReference type="Pfam" id="PF00144">
    <property type="entry name" value="Beta-lactamase"/>
    <property type="match status" value="1"/>
</dbReference>
<dbReference type="EMBL" id="FCOA02000002">
    <property type="protein sequence ID" value="SAK44971.1"/>
    <property type="molecule type" value="Genomic_DNA"/>
</dbReference>